<dbReference type="EMBL" id="DOOG01000074">
    <property type="protein sequence ID" value="HBU98061.1"/>
    <property type="molecule type" value="Genomic_DNA"/>
</dbReference>
<evidence type="ECO:0000313" key="1">
    <source>
        <dbReference type="EMBL" id="HBU98061.1"/>
    </source>
</evidence>
<protein>
    <submittedName>
        <fullName evidence="1">Uncharacterized protein</fullName>
    </submittedName>
</protein>
<dbReference type="RefSeq" id="WP_276653014.1">
    <property type="nucleotide sequence ID" value="NZ_DOOG01000074.1"/>
</dbReference>
<gene>
    <name evidence="1" type="ORF">DEF21_09180</name>
</gene>
<accession>A0A358HSE0</accession>
<organism evidence="1 2">
    <name type="scientific">Thalassospira lucentensis</name>
    <dbReference type="NCBI Taxonomy" id="168935"/>
    <lineage>
        <taxon>Bacteria</taxon>
        <taxon>Pseudomonadati</taxon>
        <taxon>Pseudomonadota</taxon>
        <taxon>Alphaproteobacteria</taxon>
        <taxon>Rhodospirillales</taxon>
        <taxon>Thalassospiraceae</taxon>
        <taxon>Thalassospira</taxon>
    </lineage>
</organism>
<proteinExistence type="predicted"/>
<name>A0A358HSE0_9PROT</name>
<sequence>GPVQTPSTTLEFIQMDPMLDRHRSVRWLNSRAGGSPRYLVTGLTEYEMRASFNMRLEPREARFGRYCLTPVTVNPRVEVVKHLVYVASELERGSCEYNVVYAHEGEHVKINQGMEADIQASLDDMVGDITRTVAAMPPMSGENVARSIKRLLSEYGREFKRRLNDIDRSRREDHKRIDTPEQYDKLAMACGPNSAFQTVLPRAAR</sequence>
<dbReference type="AlphaFoldDB" id="A0A358HSE0"/>
<reference evidence="1 2" key="1">
    <citation type="journal article" date="2018" name="Nat. Biotechnol.">
        <title>A standardized bacterial taxonomy based on genome phylogeny substantially revises the tree of life.</title>
        <authorList>
            <person name="Parks D.H."/>
            <person name="Chuvochina M."/>
            <person name="Waite D.W."/>
            <person name="Rinke C."/>
            <person name="Skarshewski A."/>
            <person name="Chaumeil P.A."/>
            <person name="Hugenholtz P."/>
        </authorList>
    </citation>
    <scope>NUCLEOTIDE SEQUENCE [LARGE SCALE GENOMIC DNA]</scope>
    <source>
        <strain evidence="1">UBA8707</strain>
    </source>
</reference>
<dbReference type="Proteomes" id="UP000264753">
    <property type="component" value="Unassembled WGS sequence"/>
</dbReference>
<feature type="non-terminal residue" evidence="1">
    <location>
        <position position="1"/>
    </location>
</feature>
<evidence type="ECO:0000313" key="2">
    <source>
        <dbReference type="Proteomes" id="UP000264753"/>
    </source>
</evidence>
<comment type="caution">
    <text evidence="1">The sequence shown here is derived from an EMBL/GenBank/DDBJ whole genome shotgun (WGS) entry which is preliminary data.</text>
</comment>